<evidence type="ECO:0000256" key="2">
    <source>
        <dbReference type="ARBA" id="ARBA00023315"/>
    </source>
</evidence>
<feature type="region of interest" description="Disordered" evidence="3">
    <location>
        <begin position="224"/>
        <end position="251"/>
    </location>
</feature>
<dbReference type="PANTHER" id="PTHR10434:SF11">
    <property type="entry name" value="1-ACYL-SN-GLYCEROL-3-PHOSPHATE ACYLTRANSFERASE"/>
    <property type="match status" value="1"/>
</dbReference>
<evidence type="ECO:0000313" key="6">
    <source>
        <dbReference type="Proteomes" id="UP001527866"/>
    </source>
</evidence>
<organism evidence="5 6">
    <name type="scientific">Nocardiopsis endophytica</name>
    <dbReference type="NCBI Taxonomy" id="3018445"/>
    <lineage>
        <taxon>Bacteria</taxon>
        <taxon>Bacillati</taxon>
        <taxon>Actinomycetota</taxon>
        <taxon>Actinomycetes</taxon>
        <taxon>Streptosporangiales</taxon>
        <taxon>Nocardiopsidaceae</taxon>
        <taxon>Nocardiopsis</taxon>
    </lineage>
</organism>
<dbReference type="InterPro" id="IPR002123">
    <property type="entry name" value="Plipid/glycerol_acylTrfase"/>
</dbReference>
<evidence type="ECO:0000313" key="5">
    <source>
        <dbReference type="EMBL" id="MDA2811281.1"/>
    </source>
</evidence>
<proteinExistence type="predicted"/>
<dbReference type="GO" id="GO:0016746">
    <property type="term" value="F:acyltransferase activity"/>
    <property type="evidence" value="ECO:0007669"/>
    <property type="project" value="UniProtKB-KW"/>
</dbReference>
<name>A0ABT4U3K5_9ACTN</name>
<keyword evidence="2 5" id="KW-0012">Acyltransferase</keyword>
<reference evidence="5 6" key="1">
    <citation type="submission" date="2023-01" db="EMBL/GenBank/DDBJ databases">
        <title>Draft genome sequence of Nocardiopsis sp. RSe5-2 isolated from halophytes.</title>
        <authorList>
            <person name="Duangmal K."/>
            <person name="Chantavorakit T."/>
        </authorList>
    </citation>
    <scope>NUCLEOTIDE SEQUENCE [LARGE SCALE GENOMIC DNA]</scope>
    <source>
        <strain evidence="5 6">RSe5-2</strain>
    </source>
</reference>
<dbReference type="EMBL" id="JAQFWQ010000027">
    <property type="protein sequence ID" value="MDA2811281.1"/>
    <property type="molecule type" value="Genomic_DNA"/>
</dbReference>
<dbReference type="Proteomes" id="UP001527866">
    <property type="component" value="Unassembled WGS sequence"/>
</dbReference>
<evidence type="ECO:0000256" key="3">
    <source>
        <dbReference type="SAM" id="MobiDB-lite"/>
    </source>
</evidence>
<keyword evidence="1" id="KW-0808">Transferase</keyword>
<dbReference type="CDD" id="cd07989">
    <property type="entry name" value="LPLAT_AGPAT-like"/>
    <property type="match status" value="1"/>
</dbReference>
<protein>
    <submittedName>
        <fullName evidence="5">Lysophospholipid acyltransferase family protein</fullName>
    </submittedName>
</protein>
<keyword evidence="6" id="KW-1185">Reference proteome</keyword>
<dbReference type="RefSeq" id="WP_270685738.1">
    <property type="nucleotide sequence ID" value="NZ_JAQFWQ010000027.1"/>
</dbReference>
<sequence length="251" mass="27130">MSLYGAAKAVIAPATRTLWPIETEGVDHIPARGPVILASNHLSNIDPLFIGVAVPRPVVFIAKEELFAEGNAAQRTFTRALRAIGQLSVDRKPGQSSQEAMENSLDVLREGSVFGIFPEGTRSPDGRLYRGQTGLAWLALSSGAPVVPVALYGTDRILPHGRTVPVLRRVGMRFGAPVDLSPWEGEAAKARSRRAATDAIMAAIQRLSGQEQVPRFAATVKAELQEQQERTRAESAGRPALKDRLRLGRRG</sequence>
<evidence type="ECO:0000259" key="4">
    <source>
        <dbReference type="SMART" id="SM00563"/>
    </source>
</evidence>
<dbReference type="Pfam" id="PF01553">
    <property type="entry name" value="Acyltransferase"/>
    <property type="match status" value="1"/>
</dbReference>
<evidence type="ECO:0000256" key="1">
    <source>
        <dbReference type="ARBA" id="ARBA00022679"/>
    </source>
</evidence>
<comment type="caution">
    <text evidence="5">The sequence shown here is derived from an EMBL/GenBank/DDBJ whole genome shotgun (WGS) entry which is preliminary data.</text>
</comment>
<gene>
    <name evidence="5" type="ORF">O4J56_11620</name>
</gene>
<dbReference type="SUPFAM" id="SSF69593">
    <property type="entry name" value="Glycerol-3-phosphate (1)-acyltransferase"/>
    <property type="match status" value="1"/>
</dbReference>
<dbReference type="SMART" id="SM00563">
    <property type="entry name" value="PlsC"/>
    <property type="match status" value="1"/>
</dbReference>
<dbReference type="PANTHER" id="PTHR10434">
    <property type="entry name" value="1-ACYL-SN-GLYCEROL-3-PHOSPHATE ACYLTRANSFERASE"/>
    <property type="match status" value="1"/>
</dbReference>
<feature type="domain" description="Phospholipid/glycerol acyltransferase" evidence="4">
    <location>
        <begin position="35"/>
        <end position="154"/>
    </location>
</feature>
<accession>A0ABT4U3K5</accession>